<reference evidence="1" key="1">
    <citation type="journal article" date="2021" name="Proc. Natl. Acad. Sci. U.S.A.">
        <title>A Catalog of Tens of Thousands of Viruses from Human Metagenomes Reveals Hidden Associations with Chronic Diseases.</title>
        <authorList>
            <person name="Tisza M.J."/>
            <person name="Buck C.B."/>
        </authorList>
    </citation>
    <scope>NUCLEOTIDE SEQUENCE</scope>
    <source>
        <strain evidence="1">Ctxc31</strain>
    </source>
</reference>
<accession>A0A8S5MMY0</accession>
<sequence length="46" mass="5596">MILWNEISKSLNYNKDRIDNILFDEEVYQGILSAMREYHKYVEKEG</sequence>
<organism evidence="1">
    <name type="scientific">Siphoviridae sp. ctxc31</name>
    <dbReference type="NCBI Taxonomy" id="2826520"/>
    <lineage>
        <taxon>Viruses</taxon>
        <taxon>Duplodnaviria</taxon>
        <taxon>Heunggongvirae</taxon>
        <taxon>Uroviricota</taxon>
        <taxon>Caudoviricetes</taxon>
    </lineage>
</organism>
<protein>
    <submittedName>
        <fullName evidence="1">Uncharacterized protein</fullName>
    </submittedName>
</protein>
<dbReference type="EMBL" id="BK014938">
    <property type="protein sequence ID" value="DAD83514.1"/>
    <property type="molecule type" value="Genomic_DNA"/>
</dbReference>
<evidence type="ECO:0000313" key="1">
    <source>
        <dbReference type="EMBL" id="DAD83514.1"/>
    </source>
</evidence>
<proteinExistence type="predicted"/>
<name>A0A8S5MMY0_9CAUD</name>